<sequence length="229" mass="25979">MQENHKTIIISLGGSIVVPDKPDPVYIKEFIDLIKEYTIQNIKFVIIVGGGKTCRNYQHALKQIRDVNNEDLDWLGIHTTLFNAQFIKLAFGDYAYNEIIQDPNDLQKSDKLITICAGWKPGCSTDYDAILFAQKVNAKSIINLSNIEYAYDKDPKVYPDAQPIIESTWADFRKILPNEWNPGANTPFDPIAAKQADESGIEVVIMNGRHLSNLKNYLDDKEFIGTRIK</sequence>
<accession>A0A1F6WPM8</accession>
<evidence type="ECO:0000256" key="6">
    <source>
        <dbReference type="ARBA" id="ARBA00022741"/>
    </source>
</evidence>
<dbReference type="PANTHER" id="PTHR42833">
    <property type="entry name" value="URIDYLATE KINASE"/>
    <property type="match status" value="1"/>
</dbReference>
<dbReference type="PANTHER" id="PTHR42833:SF4">
    <property type="entry name" value="URIDYLATE KINASE PUMPKIN, CHLOROPLASTIC"/>
    <property type="match status" value="1"/>
</dbReference>
<dbReference type="STRING" id="1801764.A2903_00265"/>
<dbReference type="InterPro" id="IPR001048">
    <property type="entry name" value="Asp/Glu/Uridylate_kinase"/>
</dbReference>
<comment type="similarity">
    <text evidence="2">Belongs to the UMP kinase family.</text>
</comment>
<organism evidence="12 13">
    <name type="scientific">Candidatus Nomurabacteria bacterium RIFCSPLOWO2_01_FULL_33_17</name>
    <dbReference type="NCBI Taxonomy" id="1801764"/>
    <lineage>
        <taxon>Bacteria</taxon>
        <taxon>Candidatus Nomuraibacteriota</taxon>
    </lineage>
</organism>
<dbReference type="Proteomes" id="UP000178184">
    <property type="component" value="Unassembled WGS sequence"/>
</dbReference>
<keyword evidence="6" id="KW-0547">Nucleotide-binding</keyword>
<feature type="domain" description="Aspartate/glutamate/uridylate kinase" evidence="11">
    <location>
        <begin position="6"/>
        <end position="207"/>
    </location>
</feature>
<keyword evidence="5" id="KW-0808">Transferase</keyword>
<comment type="caution">
    <text evidence="12">The sequence shown here is derived from an EMBL/GenBank/DDBJ whole genome shotgun (WGS) entry which is preliminary data.</text>
</comment>
<dbReference type="GO" id="GO:0033862">
    <property type="term" value="F:UMP kinase activity"/>
    <property type="evidence" value="ECO:0007669"/>
    <property type="project" value="UniProtKB-EC"/>
</dbReference>
<dbReference type="SUPFAM" id="SSF53633">
    <property type="entry name" value="Carbamate kinase-like"/>
    <property type="match status" value="1"/>
</dbReference>
<gene>
    <name evidence="12" type="ORF">A2903_00265</name>
</gene>
<evidence type="ECO:0000313" key="13">
    <source>
        <dbReference type="Proteomes" id="UP000178184"/>
    </source>
</evidence>
<evidence type="ECO:0000259" key="11">
    <source>
        <dbReference type="Pfam" id="PF00696"/>
    </source>
</evidence>
<evidence type="ECO:0000256" key="3">
    <source>
        <dbReference type="ARBA" id="ARBA00012899"/>
    </source>
</evidence>
<keyword evidence="9" id="KW-0665">Pyrimidine biosynthesis</keyword>
<dbReference type="InterPro" id="IPR011818">
    <property type="entry name" value="Uridylate_kinase_arch/spir"/>
</dbReference>
<keyword evidence="4" id="KW-0963">Cytoplasm</keyword>
<keyword evidence="8" id="KW-0067">ATP-binding</keyword>
<evidence type="ECO:0000313" key="12">
    <source>
        <dbReference type="EMBL" id="OGI83833.1"/>
    </source>
</evidence>
<evidence type="ECO:0000256" key="4">
    <source>
        <dbReference type="ARBA" id="ARBA00022490"/>
    </source>
</evidence>
<dbReference type="GO" id="GO:0005524">
    <property type="term" value="F:ATP binding"/>
    <property type="evidence" value="ECO:0007669"/>
    <property type="project" value="UniProtKB-KW"/>
</dbReference>
<evidence type="ECO:0000256" key="9">
    <source>
        <dbReference type="ARBA" id="ARBA00022975"/>
    </source>
</evidence>
<evidence type="ECO:0000256" key="2">
    <source>
        <dbReference type="ARBA" id="ARBA00007614"/>
    </source>
</evidence>
<dbReference type="NCBIfam" id="TIGR02076">
    <property type="entry name" value="pyrH_arch"/>
    <property type="match status" value="1"/>
</dbReference>
<evidence type="ECO:0000256" key="10">
    <source>
        <dbReference type="ARBA" id="ARBA00032092"/>
    </source>
</evidence>
<dbReference type="Gene3D" id="3.40.1160.10">
    <property type="entry name" value="Acetylglutamate kinase-like"/>
    <property type="match status" value="1"/>
</dbReference>
<dbReference type="Pfam" id="PF00696">
    <property type="entry name" value="AA_kinase"/>
    <property type="match status" value="1"/>
</dbReference>
<dbReference type="AlphaFoldDB" id="A0A1F6WPM8"/>
<dbReference type="EC" id="2.7.4.22" evidence="3"/>
<name>A0A1F6WPM8_9BACT</name>
<evidence type="ECO:0000256" key="7">
    <source>
        <dbReference type="ARBA" id="ARBA00022777"/>
    </source>
</evidence>
<reference evidence="12 13" key="1">
    <citation type="journal article" date="2016" name="Nat. Commun.">
        <title>Thousands of microbial genomes shed light on interconnected biogeochemical processes in an aquifer system.</title>
        <authorList>
            <person name="Anantharaman K."/>
            <person name="Brown C.T."/>
            <person name="Hug L.A."/>
            <person name="Sharon I."/>
            <person name="Castelle C.J."/>
            <person name="Probst A.J."/>
            <person name="Thomas B.C."/>
            <person name="Singh A."/>
            <person name="Wilkins M.J."/>
            <person name="Karaoz U."/>
            <person name="Brodie E.L."/>
            <person name="Williams K.H."/>
            <person name="Hubbard S.S."/>
            <person name="Banfield J.F."/>
        </authorList>
    </citation>
    <scope>NUCLEOTIDE SEQUENCE [LARGE SCALE GENOMIC DNA]</scope>
</reference>
<dbReference type="EMBL" id="MFUO01000019">
    <property type="protein sequence ID" value="OGI83833.1"/>
    <property type="molecule type" value="Genomic_DNA"/>
</dbReference>
<evidence type="ECO:0000256" key="1">
    <source>
        <dbReference type="ARBA" id="ARBA00004791"/>
    </source>
</evidence>
<keyword evidence="7" id="KW-0418">Kinase</keyword>
<dbReference type="InterPro" id="IPR036393">
    <property type="entry name" value="AceGlu_kinase-like_sf"/>
</dbReference>
<comment type="pathway">
    <text evidence="1">Pyrimidine metabolism; CTP biosynthesis via de novo pathway; UDP from UMP (UMPK route): step 1/1.</text>
</comment>
<evidence type="ECO:0000256" key="8">
    <source>
        <dbReference type="ARBA" id="ARBA00022840"/>
    </source>
</evidence>
<dbReference type="GO" id="GO:0006225">
    <property type="term" value="P:UDP biosynthetic process"/>
    <property type="evidence" value="ECO:0007669"/>
    <property type="project" value="TreeGrafter"/>
</dbReference>
<evidence type="ECO:0000256" key="5">
    <source>
        <dbReference type="ARBA" id="ARBA00022679"/>
    </source>
</evidence>
<protein>
    <recommendedName>
        <fullName evidence="3">UMP kinase</fullName>
        <ecNumber evidence="3">2.7.4.22</ecNumber>
    </recommendedName>
    <alternativeName>
        <fullName evidence="10">Uridine monophosphate kinase</fullName>
    </alternativeName>
</protein>
<proteinExistence type="inferred from homology"/>